<dbReference type="Gene3D" id="1.20.140.160">
    <property type="match status" value="1"/>
</dbReference>
<dbReference type="Pfam" id="PF04542">
    <property type="entry name" value="Sigma70_r2"/>
    <property type="match status" value="1"/>
</dbReference>
<dbReference type="EMBL" id="LTDM01000032">
    <property type="protein sequence ID" value="OLS02263.1"/>
    <property type="molecule type" value="Genomic_DNA"/>
</dbReference>
<dbReference type="GO" id="GO:0006352">
    <property type="term" value="P:DNA-templated transcription initiation"/>
    <property type="evidence" value="ECO:0007669"/>
    <property type="project" value="InterPro"/>
</dbReference>
<dbReference type="RefSeq" id="WP_075726976.1">
    <property type="nucleotide sequence ID" value="NZ_LTDM01000032.1"/>
</dbReference>
<keyword evidence="2" id="KW-0731">Sigma factor</keyword>
<evidence type="ECO:0000256" key="4">
    <source>
        <dbReference type="ARBA" id="ARBA00023163"/>
    </source>
</evidence>
<dbReference type="NCBIfam" id="TIGR02937">
    <property type="entry name" value="sigma70-ECF"/>
    <property type="match status" value="1"/>
</dbReference>
<keyword evidence="8" id="KW-1185">Reference proteome</keyword>
<evidence type="ECO:0000256" key="3">
    <source>
        <dbReference type="ARBA" id="ARBA00023125"/>
    </source>
</evidence>
<dbReference type="SUPFAM" id="SSF88659">
    <property type="entry name" value="Sigma3 and sigma4 domains of RNA polymerase sigma factors"/>
    <property type="match status" value="1"/>
</dbReference>
<dbReference type="Pfam" id="PF08281">
    <property type="entry name" value="Sigma70_r4_2"/>
    <property type="match status" value="1"/>
</dbReference>
<dbReference type="Gene3D" id="1.20.120.1810">
    <property type="match status" value="1"/>
</dbReference>
<feature type="domain" description="RNA polymerase sigma factor 70 region 4 type 2" evidence="6">
    <location>
        <begin position="131"/>
        <end position="178"/>
    </location>
</feature>
<name>A0A1U7M4M2_TISCR</name>
<evidence type="ECO:0000256" key="1">
    <source>
        <dbReference type="ARBA" id="ARBA00023015"/>
    </source>
</evidence>
<dbReference type="InterPro" id="IPR014284">
    <property type="entry name" value="RNA_pol_sigma-70_dom"/>
</dbReference>
<dbReference type="PANTHER" id="PTHR30385">
    <property type="entry name" value="SIGMA FACTOR F FLAGELLAR"/>
    <property type="match status" value="1"/>
</dbReference>
<comment type="caution">
    <text evidence="7">The sequence shown here is derived from an EMBL/GenBank/DDBJ whole genome shotgun (WGS) entry which is preliminary data.</text>
</comment>
<dbReference type="AlphaFoldDB" id="A0A1U7M4M2"/>
<dbReference type="GO" id="GO:0003677">
    <property type="term" value="F:DNA binding"/>
    <property type="evidence" value="ECO:0007669"/>
    <property type="project" value="UniProtKB-KW"/>
</dbReference>
<dbReference type="InterPro" id="IPR013249">
    <property type="entry name" value="RNA_pol_sigma70_r4_t2"/>
</dbReference>
<dbReference type="SUPFAM" id="SSF88946">
    <property type="entry name" value="Sigma2 domain of RNA polymerase sigma factors"/>
    <property type="match status" value="1"/>
</dbReference>
<keyword evidence="3" id="KW-0238">DNA-binding</keyword>
<accession>A0A1U7M4M2</accession>
<dbReference type="Proteomes" id="UP000186112">
    <property type="component" value="Unassembled WGS sequence"/>
</dbReference>
<keyword evidence="4" id="KW-0804">Transcription</keyword>
<protein>
    <submittedName>
        <fullName evidence="7">RNA polymerase sigma-28 factor</fullName>
    </submittedName>
</protein>
<organism evidence="7 8">
    <name type="scientific">Tissierella creatinophila DSM 6911</name>
    <dbReference type="NCBI Taxonomy" id="1123403"/>
    <lineage>
        <taxon>Bacteria</taxon>
        <taxon>Bacillati</taxon>
        <taxon>Bacillota</taxon>
        <taxon>Tissierellia</taxon>
        <taxon>Tissierellales</taxon>
        <taxon>Tissierellaceae</taxon>
        <taxon>Tissierella</taxon>
    </lineage>
</organism>
<proteinExistence type="predicted"/>
<dbReference type="InterPro" id="IPR013325">
    <property type="entry name" value="RNA_pol_sigma_r2"/>
</dbReference>
<dbReference type="InterPro" id="IPR007627">
    <property type="entry name" value="RNA_pol_sigma70_r2"/>
</dbReference>
<evidence type="ECO:0000256" key="2">
    <source>
        <dbReference type="ARBA" id="ARBA00023082"/>
    </source>
</evidence>
<gene>
    <name evidence="7" type="primary">sigK_2</name>
    <name evidence="7" type="ORF">TICRE_16490</name>
</gene>
<evidence type="ECO:0000259" key="5">
    <source>
        <dbReference type="Pfam" id="PF04542"/>
    </source>
</evidence>
<evidence type="ECO:0000313" key="7">
    <source>
        <dbReference type="EMBL" id="OLS02263.1"/>
    </source>
</evidence>
<sequence length="187" mass="22057">MYEEWNGLVLSAKEGDLRSKEEILERLLPLIISSIKKYYNRRDFYEELIQEGYLCILESIENFKVGKNVYFLGYAKLQLRYLYLNKNREKTHISLNTKIGEKQEDEILDTLGSTELEPLSDILDREIKQALNSYLIYLTDRQKEVVVLFYVNRLSITKIAERLGVSYRTVVNTKTRAIEILKGYLKE</sequence>
<reference evidence="7 8" key="1">
    <citation type="submission" date="2016-02" db="EMBL/GenBank/DDBJ databases">
        <title>Genome sequence of Tissierella creatinophila DSM 6911.</title>
        <authorList>
            <person name="Poehlein A."/>
            <person name="Daniel R."/>
        </authorList>
    </citation>
    <scope>NUCLEOTIDE SEQUENCE [LARGE SCALE GENOMIC DNA]</scope>
    <source>
        <strain evidence="7 8">DSM 6911</strain>
    </source>
</reference>
<feature type="domain" description="RNA polymerase sigma-70 region 2" evidence="5">
    <location>
        <begin position="24"/>
        <end position="77"/>
    </location>
</feature>
<evidence type="ECO:0000259" key="6">
    <source>
        <dbReference type="Pfam" id="PF08281"/>
    </source>
</evidence>
<dbReference type="OrthoDB" id="1707347at2"/>
<dbReference type="GO" id="GO:0016987">
    <property type="term" value="F:sigma factor activity"/>
    <property type="evidence" value="ECO:0007669"/>
    <property type="project" value="UniProtKB-KW"/>
</dbReference>
<dbReference type="InterPro" id="IPR013324">
    <property type="entry name" value="RNA_pol_sigma_r3/r4-like"/>
</dbReference>
<keyword evidence="1" id="KW-0805">Transcription regulation</keyword>
<evidence type="ECO:0000313" key="8">
    <source>
        <dbReference type="Proteomes" id="UP000186112"/>
    </source>
</evidence>